<dbReference type="InterPro" id="IPR004089">
    <property type="entry name" value="MCPsignal_dom"/>
</dbReference>
<dbReference type="EMBL" id="PDOC01000007">
    <property type="protein sequence ID" value="PIL44466.1"/>
    <property type="molecule type" value="Genomic_DNA"/>
</dbReference>
<dbReference type="PRINTS" id="PR00260">
    <property type="entry name" value="CHEMTRNSDUCR"/>
</dbReference>
<keyword evidence="5" id="KW-1133">Transmembrane helix</keyword>
<evidence type="ECO:0000256" key="3">
    <source>
        <dbReference type="ARBA" id="ARBA00029447"/>
    </source>
</evidence>
<comment type="subcellular location">
    <subcellularLocation>
        <location evidence="1">Membrane</location>
    </subcellularLocation>
</comment>
<sequence>MKLRNKMATCMAVVFTFFAIALGVAISGMQNAATQFDKFIERDQAFLAASTNLYAQGLQMGQALRNVILSPTNQVSYKNLDAARESFSKELSTALTLARDDREKTATLQKVKALQERQTEMQKKIVGLAVENQGAAIESLNNEETPLWRQIRGELLELIKSKNAAVVVAKVDLAKRTQAALTYSLLLAAGAIIGGAGVAFWLTRNVMRQLGGEPDYAASIAASIAAGDLTRQIEVDNEHNSASLLFAMRTMQDSLAALVLKVRSGTDTITIASGEIAAGNLDLSARTEEQASSLEETAASMEELTSTVQQNGDSVRQANQLANVASEVATKGGDAVADVVGTMESINASAKRIVDIIGVIDGIAFQTNILALNAAVEAARAGEQGRGFAVVASEVRNLAQRSAAAAKEIKELIGDSVSKVEAGSRMVNSAGATMTEVVASVKRVTDIMGEIALAGQEQSAGISQVNQAIAQMDQVTQQNAALVEEAAAAADSMQVQAKELSAVVATFKLATRAMAPHGSTHVVRPDRTAAMPLRPRLR</sequence>
<comment type="similarity">
    <text evidence="3">Belongs to the methyl-accepting chemotaxis (MCP) protein family.</text>
</comment>
<keyword evidence="5" id="KW-0472">Membrane</keyword>
<evidence type="ECO:0000313" key="8">
    <source>
        <dbReference type="Proteomes" id="UP000230390"/>
    </source>
</evidence>
<dbReference type="PANTHER" id="PTHR43531">
    <property type="entry name" value="PROTEIN ICFG"/>
    <property type="match status" value="1"/>
</dbReference>
<keyword evidence="5" id="KW-0812">Transmembrane</keyword>
<proteinExistence type="inferred from homology"/>
<gene>
    <name evidence="7" type="ORF">CR105_13470</name>
</gene>
<evidence type="ECO:0000256" key="4">
    <source>
        <dbReference type="PROSITE-ProRule" id="PRU00284"/>
    </source>
</evidence>
<evidence type="ECO:0000256" key="2">
    <source>
        <dbReference type="ARBA" id="ARBA00022481"/>
    </source>
</evidence>
<dbReference type="Gene3D" id="1.10.287.950">
    <property type="entry name" value="Methyl-accepting chemotaxis protein"/>
    <property type="match status" value="1"/>
</dbReference>
<dbReference type="AlphaFoldDB" id="A0A2G8TEI2"/>
<dbReference type="OrthoDB" id="9177860at2"/>
<evidence type="ECO:0000313" key="7">
    <source>
        <dbReference type="EMBL" id="PIL44466.1"/>
    </source>
</evidence>
<dbReference type="PROSITE" id="PS50111">
    <property type="entry name" value="CHEMOTAXIS_TRANSDUC_2"/>
    <property type="match status" value="1"/>
</dbReference>
<dbReference type="RefSeq" id="WP_099788980.1">
    <property type="nucleotide sequence ID" value="NZ_JBHLYV010000022.1"/>
</dbReference>
<organism evidence="7 8">
    <name type="scientific">Massilia eurypsychrophila</name>
    <dbReference type="NCBI Taxonomy" id="1485217"/>
    <lineage>
        <taxon>Bacteria</taxon>
        <taxon>Pseudomonadati</taxon>
        <taxon>Pseudomonadota</taxon>
        <taxon>Betaproteobacteria</taxon>
        <taxon>Burkholderiales</taxon>
        <taxon>Oxalobacteraceae</taxon>
        <taxon>Telluria group</taxon>
        <taxon>Massilia</taxon>
    </lineage>
</organism>
<dbReference type="PANTHER" id="PTHR43531:SF14">
    <property type="entry name" value="METHYL-ACCEPTING CHEMOTAXIS PROTEIN I-RELATED"/>
    <property type="match status" value="1"/>
</dbReference>
<dbReference type="GO" id="GO:0005886">
    <property type="term" value="C:plasma membrane"/>
    <property type="evidence" value="ECO:0007669"/>
    <property type="project" value="TreeGrafter"/>
</dbReference>
<dbReference type="InterPro" id="IPR004090">
    <property type="entry name" value="Chemotax_Me-accpt_rcpt"/>
</dbReference>
<dbReference type="SUPFAM" id="SSF58104">
    <property type="entry name" value="Methyl-accepting chemotaxis protein (MCP) signaling domain"/>
    <property type="match status" value="1"/>
</dbReference>
<feature type="domain" description="Methyl-accepting transducer" evidence="6">
    <location>
        <begin position="265"/>
        <end position="494"/>
    </location>
</feature>
<dbReference type="Proteomes" id="UP000230390">
    <property type="component" value="Unassembled WGS sequence"/>
</dbReference>
<protein>
    <submittedName>
        <fullName evidence="7">Chemotaxis protein</fullName>
    </submittedName>
</protein>
<keyword evidence="8" id="KW-1185">Reference proteome</keyword>
<dbReference type="GO" id="GO:0004888">
    <property type="term" value="F:transmembrane signaling receptor activity"/>
    <property type="evidence" value="ECO:0007669"/>
    <property type="project" value="InterPro"/>
</dbReference>
<dbReference type="GO" id="GO:0007165">
    <property type="term" value="P:signal transduction"/>
    <property type="evidence" value="ECO:0007669"/>
    <property type="project" value="UniProtKB-KW"/>
</dbReference>
<keyword evidence="4" id="KW-0807">Transducer</keyword>
<evidence type="ECO:0000256" key="1">
    <source>
        <dbReference type="ARBA" id="ARBA00004370"/>
    </source>
</evidence>
<evidence type="ECO:0000259" key="6">
    <source>
        <dbReference type="PROSITE" id="PS50111"/>
    </source>
</evidence>
<name>A0A2G8TEI2_9BURK</name>
<comment type="caution">
    <text evidence="7">The sequence shown here is derived from an EMBL/GenBank/DDBJ whole genome shotgun (WGS) entry which is preliminary data.</text>
</comment>
<dbReference type="FunFam" id="1.10.287.950:FF:000001">
    <property type="entry name" value="Methyl-accepting chemotaxis sensory transducer"/>
    <property type="match status" value="1"/>
</dbReference>
<dbReference type="GO" id="GO:0006935">
    <property type="term" value="P:chemotaxis"/>
    <property type="evidence" value="ECO:0007669"/>
    <property type="project" value="InterPro"/>
</dbReference>
<dbReference type="CDD" id="cd11386">
    <property type="entry name" value="MCP_signal"/>
    <property type="match status" value="1"/>
</dbReference>
<reference evidence="7 8" key="1">
    <citation type="submission" date="2017-10" db="EMBL/GenBank/DDBJ databases">
        <title>Massilia psychrophilum sp. nov., a novel purple-pigmented bacterium isolated from Tianshan glacier, Xinjiang Municipality, China.</title>
        <authorList>
            <person name="Wang H."/>
        </authorList>
    </citation>
    <scope>NUCLEOTIDE SEQUENCE [LARGE SCALE GENOMIC DNA]</scope>
    <source>
        <strain evidence="7 8">JCM 30074</strain>
    </source>
</reference>
<accession>A0A2G8TEI2</accession>
<feature type="transmembrane region" description="Helical" evidence="5">
    <location>
        <begin position="180"/>
        <end position="202"/>
    </location>
</feature>
<dbReference type="SMART" id="SM00283">
    <property type="entry name" value="MA"/>
    <property type="match status" value="1"/>
</dbReference>
<dbReference type="InterPro" id="IPR051310">
    <property type="entry name" value="MCP_chemotaxis"/>
</dbReference>
<evidence type="ECO:0000256" key="5">
    <source>
        <dbReference type="SAM" id="Phobius"/>
    </source>
</evidence>
<keyword evidence="2" id="KW-0488">Methylation</keyword>
<dbReference type="Pfam" id="PF00015">
    <property type="entry name" value="MCPsignal"/>
    <property type="match status" value="1"/>
</dbReference>